<evidence type="ECO:0000313" key="11">
    <source>
        <dbReference type="Proteomes" id="UP000054742"/>
    </source>
</evidence>
<name>A0A0W0S533_9GAMM</name>
<feature type="active site" description="Nucleophile" evidence="7">
    <location>
        <position position="30"/>
    </location>
</feature>
<accession>A0A0W0S533</accession>
<dbReference type="PANTHER" id="PTHR45663">
    <property type="entry name" value="GEO12009P1"/>
    <property type="match status" value="1"/>
</dbReference>
<organism evidence="10 11">
    <name type="scientific">Legionella brunensis</name>
    <dbReference type="NCBI Taxonomy" id="29422"/>
    <lineage>
        <taxon>Bacteria</taxon>
        <taxon>Pseudomonadati</taxon>
        <taxon>Pseudomonadota</taxon>
        <taxon>Gammaproteobacteria</taxon>
        <taxon>Legionellales</taxon>
        <taxon>Legionellaceae</taxon>
        <taxon>Legionella</taxon>
    </lineage>
</organism>
<reference evidence="10 11" key="1">
    <citation type="submission" date="2015-11" db="EMBL/GenBank/DDBJ databases">
        <title>Genomic analysis of 38 Legionella species identifies large and diverse effector repertoires.</title>
        <authorList>
            <person name="Burstein D."/>
            <person name="Amaro F."/>
            <person name="Zusman T."/>
            <person name="Lifshitz Z."/>
            <person name="Cohen O."/>
            <person name="Gilbert J.A."/>
            <person name="Pupko T."/>
            <person name="Shuman H.A."/>
            <person name="Segal G."/>
        </authorList>
    </citation>
    <scope>NUCLEOTIDE SEQUENCE [LARGE SCALE GENOMIC DNA]</scope>
    <source>
        <strain evidence="10 11">ATCC 43878</strain>
    </source>
</reference>
<comment type="caution">
    <text evidence="10">The sequence shown here is derived from an EMBL/GenBank/DDBJ whole genome shotgun (WGS) entry which is preliminary data.</text>
</comment>
<gene>
    <name evidence="10" type="primary">trxA3</name>
    <name evidence="10" type="ORF">Lbru_2628</name>
</gene>
<keyword evidence="4 8" id="KW-1015">Disulfide bond</keyword>
<feature type="domain" description="Thioredoxin" evidence="9">
    <location>
        <begin position="1"/>
        <end position="105"/>
    </location>
</feature>
<proteinExistence type="inferred from homology"/>
<evidence type="ECO:0000256" key="5">
    <source>
        <dbReference type="ARBA" id="ARBA00023284"/>
    </source>
</evidence>
<feature type="disulfide bond" description="Redox-active" evidence="8">
    <location>
        <begin position="30"/>
        <end position="33"/>
    </location>
</feature>
<dbReference type="PROSITE" id="PS00194">
    <property type="entry name" value="THIOREDOXIN_1"/>
    <property type="match status" value="1"/>
</dbReference>
<dbReference type="Proteomes" id="UP000054742">
    <property type="component" value="Unassembled WGS sequence"/>
</dbReference>
<evidence type="ECO:0000256" key="3">
    <source>
        <dbReference type="ARBA" id="ARBA00022982"/>
    </source>
</evidence>
<dbReference type="GO" id="GO:0005829">
    <property type="term" value="C:cytosol"/>
    <property type="evidence" value="ECO:0007669"/>
    <property type="project" value="TreeGrafter"/>
</dbReference>
<sequence length="120" mass="13874">MSLHELEAKHFEEFIENNKLVFIDFWAEWCAPCKQFSRVYEQVAEQNPTIKFAKVNIEKEAELADIFQIRSIPHLMVFKEGIAIYSEAGSMPESVLKDLVQQAINADVSEIREKIDKGEI</sequence>
<protein>
    <recommendedName>
        <fullName evidence="6">Thioredoxin</fullName>
    </recommendedName>
</protein>
<dbReference type="EMBL" id="LNXV01000033">
    <property type="protein sequence ID" value="KTC78336.1"/>
    <property type="molecule type" value="Genomic_DNA"/>
</dbReference>
<dbReference type="CDD" id="cd02947">
    <property type="entry name" value="TRX_family"/>
    <property type="match status" value="1"/>
</dbReference>
<dbReference type="OrthoDB" id="9790390at2"/>
<dbReference type="Pfam" id="PF00085">
    <property type="entry name" value="Thioredoxin"/>
    <property type="match status" value="1"/>
</dbReference>
<feature type="active site" description="Nucleophile" evidence="7">
    <location>
        <position position="33"/>
    </location>
</feature>
<dbReference type="InterPro" id="IPR005746">
    <property type="entry name" value="Thioredoxin"/>
</dbReference>
<keyword evidence="2" id="KW-0813">Transport</keyword>
<dbReference type="PROSITE" id="PS51352">
    <property type="entry name" value="THIOREDOXIN_2"/>
    <property type="match status" value="1"/>
</dbReference>
<evidence type="ECO:0000313" key="10">
    <source>
        <dbReference type="EMBL" id="KTC78336.1"/>
    </source>
</evidence>
<dbReference type="Gene3D" id="3.40.30.10">
    <property type="entry name" value="Glutaredoxin"/>
    <property type="match status" value="1"/>
</dbReference>
<dbReference type="STRING" id="29422.Lbru_2628"/>
<evidence type="ECO:0000259" key="9">
    <source>
        <dbReference type="PROSITE" id="PS51352"/>
    </source>
</evidence>
<dbReference type="PATRIC" id="fig|29422.6.peg.2791"/>
<feature type="site" description="Contributes to redox potential value" evidence="7">
    <location>
        <position position="32"/>
    </location>
</feature>
<keyword evidence="3" id="KW-0249">Electron transport</keyword>
<feature type="site" description="Deprotonates C-terminal active site Cys" evidence="7">
    <location>
        <position position="24"/>
    </location>
</feature>
<dbReference type="RefSeq" id="WP_058442596.1">
    <property type="nucleotide sequence ID" value="NZ_CAAAHU010000004.1"/>
</dbReference>
<keyword evidence="5 8" id="KW-0676">Redox-active center</keyword>
<evidence type="ECO:0000256" key="4">
    <source>
        <dbReference type="ARBA" id="ARBA00023157"/>
    </source>
</evidence>
<keyword evidence="11" id="KW-1185">Reference proteome</keyword>
<comment type="similarity">
    <text evidence="1 6">Belongs to the thioredoxin family.</text>
</comment>
<dbReference type="InterPro" id="IPR017937">
    <property type="entry name" value="Thioredoxin_CS"/>
</dbReference>
<feature type="site" description="Contributes to redox potential value" evidence="7">
    <location>
        <position position="31"/>
    </location>
</feature>
<dbReference type="PIRSF" id="PIRSF000077">
    <property type="entry name" value="Thioredoxin"/>
    <property type="match status" value="1"/>
</dbReference>
<evidence type="ECO:0000256" key="8">
    <source>
        <dbReference type="PIRSR" id="PIRSR000077-4"/>
    </source>
</evidence>
<evidence type="ECO:0000256" key="7">
    <source>
        <dbReference type="PIRSR" id="PIRSR000077-1"/>
    </source>
</evidence>
<dbReference type="InterPro" id="IPR036249">
    <property type="entry name" value="Thioredoxin-like_sf"/>
</dbReference>
<dbReference type="PRINTS" id="PR00421">
    <property type="entry name" value="THIOREDOXIN"/>
</dbReference>
<dbReference type="InterPro" id="IPR013766">
    <property type="entry name" value="Thioredoxin_domain"/>
</dbReference>
<dbReference type="GO" id="GO:0015035">
    <property type="term" value="F:protein-disulfide reductase activity"/>
    <property type="evidence" value="ECO:0007669"/>
    <property type="project" value="InterPro"/>
</dbReference>
<dbReference type="PANTHER" id="PTHR45663:SF40">
    <property type="entry name" value="THIOREDOXIN 2"/>
    <property type="match status" value="1"/>
</dbReference>
<evidence type="ECO:0000256" key="1">
    <source>
        <dbReference type="ARBA" id="ARBA00008987"/>
    </source>
</evidence>
<dbReference type="AlphaFoldDB" id="A0A0W0S533"/>
<evidence type="ECO:0000256" key="6">
    <source>
        <dbReference type="PIRNR" id="PIRNR000077"/>
    </source>
</evidence>
<evidence type="ECO:0000256" key="2">
    <source>
        <dbReference type="ARBA" id="ARBA00022448"/>
    </source>
</evidence>
<dbReference type="SUPFAM" id="SSF52833">
    <property type="entry name" value="Thioredoxin-like"/>
    <property type="match status" value="1"/>
</dbReference>